<dbReference type="GO" id="GO:0005549">
    <property type="term" value="F:odorant binding"/>
    <property type="evidence" value="ECO:0007669"/>
    <property type="project" value="InterPro"/>
</dbReference>
<evidence type="ECO:0000256" key="7">
    <source>
        <dbReference type="ARBA" id="ARBA00023136"/>
    </source>
</evidence>
<dbReference type="Pfam" id="PF02949">
    <property type="entry name" value="7tm_6"/>
    <property type="match status" value="1"/>
</dbReference>
<feature type="transmembrane region" description="Helical" evidence="10">
    <location>
        <begin position="55"/>
        <end position="76"/>
    </location>
</feature>
<evidence type="ECO:0000256" key="1">
    <source>
        <dbReference type="ARBA" id="ARBA00004651"/>
    </source>
</evidence>
<dbReference type="AlphaFoldDB" id="A0A8D8Z905"/>
<keyword evidence="3" id="KW-0716">Sensory transduction</keyword>
<evidence type="ECO:0000256" key="8">
    <source>
        <dbReference type="ARBA" id="ARBA00023170"/>
    </source>
</evidence>
<evidence type="ECO:0000256" key="3">
    <source>
        <dbReference type="ARBA" id="ARBA00022606"/>
    </source>
</evidence>
<evidence type="ECO:0000256" key="4">
    <source>
        <dbReference type="ARBA" id="ARBA00022692"/>
    </source>
</evidence>
<dbReference type="GO" id="GO:0004984">
    <property type="term" value="F:olfactory receptor activity"/>
    <property type="evidence" value="ECO:0007669"/>
    <property type="project" value="InterPro"/>
</dbReference>
<keyword evidence="5" id="KW-0552">Olfaction</keyword>
<evidence type="ECO:0000256" key="10">
    <source>
        <dbReference type="SAM" id="Phobius"/>
    </source>
</evidence>
<sequence length="153" mass="18101">MKRISQRSNSSFPNSCFQFHQFYSPLMFIKMFFSDLIFALFLYQLTLSSTVSKVQLYKVLVEFFAFAFYLYSVCYVSEELDTCNVKIERAFGNSGWIKCSGKTCLDLCFLIRRVQRPNHLRFYEGFIVLSRSYFLKVVKASYSMVNFMRLNVN</sequence>
<evidence type="ECO:0000256" key="9">
    <source>
        <dbReference type="ARBA" id="ARBA00023224"/>
    </source>
</evidence>
<dbReference type="GO" id="GO:0007165">
    <property type="term" value="P:signal transduction"/>
    <property type="evidence" value="ECO:0007669"/>
    <property type="project" value="UniProtKB-KW"/>
</dbReference>
<comment type="subcellular location">
    <subcellularLocation>
        <location evidence="1">Cell membrane</location>
        <topology evidence="1">Multi-pass membrane protein</topology>
    </subcellularLocation>
</comment>
<evidence type="ECO:0000256" key="2">
    <source>
        <dbReference type="ARBA" id="ARBA00022475"/>
    </source>
</evidence>
<accession>A0A8D8Z905</accession>
<keyword evidence="7 10" id="KW-0472">Membrane</keyword>
<feature type="transmembrane region" description="Helical" evidence="10">
    <location>
        <begin position="21"/>
        <end position="43"/>
    </location>
</feature>
<evidence type="ECO:0000256" key="5">
    <source>
        <dbReference type="ARBA" id="ARBA00022725"/>
    </source>
</evidence>
<keyword evidence="4 10" id="KW-0812">Transmembrane</keyword>
<dbReference type="PANTHER" id="PTHR21137">
    <property type="entry name" value="ODORANT RECEPTOR"/>
    <property type="match status" value="1"/>
</dbReference>
<reference evidence="11" key="1">
    <citation type="submission" date="2021-05" db="EMBL/GenBank/DDBJ databases">
        <authorList>
            <person name="Alioto T."/>
            <person name="Alioto T."/>
            <person name="Gomez Garrido J."/>
        </authorList>
    </citation>
    <scope>NUCLEOTIDE SEQUENCE</scope>
</reference>
<organism evidence="11">
    <name type="scientific">Cacopsylla melanoneura</name>
    <dbReference type="NCBI Taxonomy" id="428564"/>
    <lineage>
        <taxon>Eukaryota</taxon>
        <taxon>Metazoa</taxon>
        <taxon>Ecdysozoa</taxon>
        <taxon>Arthropoda</taxon>
        <taxon>Hexapoda</taxon>
        <taxon>Insecta</taxon>
        <taxon>Pterygota</taxon>
        <taxon>Neoptera</taxon>
        <taxon>Paraneoptera</taxon>
        <taxon>Hemiptera</taxon>
        <taxon>Sternorrhyncha</taxon>
        <taxon>Psylloidea</taxon>
        <taxon>Psyllidae</taxon>
        <taxon>Psyllinae</taxon>
        <taxon>Cacopsylla</taxon>
    </lineage>
</organism>
<dbReference type="GO" id="GO:0005886">
    <property type="term" value="C:plasma membrane"/>
    <property type="evidence" value="ECO:0007669"/>
    <property type="project" value="UniProtKB-SubCell"/>
</dbReference>
<keyword evidence="2" id="KW-1003">Cell membrane</keyword>
<dbReference type="InterPro" id="IPR004117">
    <property type="entry name" value="7tm6_olfct_rcpt"/>
</dbReference>
<name>A0A8D8Z905_9HEMI</name>
<keyword evidence="8" id="KW-0675">Receptor</keyword>
<dbReference type="EMBL" id="HBUF01437840">
    <property type="protein sequence ID" value="CAG6742644.1"/>
    <property type="molecule type" value="Transcribed_RNA"/>
</dbReference>
<dbReference type="PANTHER" id="PTHR21137:SF35">
    <property type="entry name" value="ODORANT RECEPTOR 19A-RELATED"/>
    <property type="match status" value="1"/>
</dbReference>
<evidence type="ECO:0000256" key="6">
    <source>
        <dbReference type="ARBA" id="ARBA00022989"/>
    </source>
</evidence>
<keyword evidence="9" id="KW-0807">Transducer</keyword>
<evidence type="ECO:0000313" key="11">
    <source>
        <dbReference type="EMBL" id="CAG6742644.1"/>
    </source>
</evidence>
<keyword evidence="6 10" id="KW-1133">Transmembrane helix</keyword>
<proteinExistence type="predicted"/>
<protein>
    <submittedName>
        <fullName evidence="11">Uncharacterized protein</fullName>
    </submittedName>
</protein>